<evidence type="ECO:0000313" key="2">
    <source>
        <dbReference type="Proteomes" id="UP001212997"/>
    </source>
</evidence>
<evidence type="ECO:0000313" key="1">
    <source>
        <dbReference type="EMBL" id="KAJ3485809.1"/>
    </source>
</evidence>
<gene>
    <name evidence="1" type="ORF">NLI96_g4696</name>
</gene>
<dbReference type="AlphaFoldDB" id="A0AAD5YJV4"/>
<comment type="caution">
    <text evidence="1">The sequence shown here is derived from an EMBL/GenBank/DDBJ whole genome shotgun (WGS) entry which is preliminary data.</text>
</comment>
<proteinExistence type="predicted"/>
<dbReference type="EMBL" id="JANAWD010000141">
    <property type="protein sequence ID" value="KAJ3485809.1"/>
    <property type="molecule type" value="Genomic_DNA"/>
</dbReference>
<protein>
    <submittedName>
        <fullName evidence="1">Uncharacterized protein</fullName>
    </submittedName>
</protein>
<organism evidence="1 2">
    <name type="scientific">Meripilus lineatus</name>
    <dbReference type="NCBI Taxonomy" id="2056292"/>
    <lineage>
        <taxon>Eukaryota</taxon>
        <taxon>Fungi</taxon>
        <taxon>Dikarya</taxon>
        <taxon>Basidiomycota</taxon>
        <taxon>Agaricomycotina</taxon>
        <taxon>Agaricomycetes</taxon>
        <taxon>Polyporales</taxon>
        <taxon>Meripilaceae</taxon>
        <taxon>Meripilus</taxon>
    </lineage>
</organism>
<keyword evidence="2" id="KW-1185">Reference proteome</keyword>
<name>A0AAD5YJV4_9APHY</name>
<reference evidence="1" key="1">
    <citation type="submission" date="2022-07" db="EMBL/GenBank/DDBJ databases">
        <title>Genome Sequence of Physisporinus lineatus.</title>
        <authorList>
            <person name="Buettner E."/>
        </authorList>
    </citation>
    <scope>NUCLEOTIDE SEQUENCE</scope>
    <source>
        <strain evidence="1">VT162</strain>
    </source>
</reference>
<sequence length="194" mass="21406">MVEDNYLCRSASCETLEFPIDGELYHGGITVPESGIEVFDPTKRASISAERVLSNGCLAPCASHRGPEKATKLCPFLSLLFATFAQTRTWWVVPRILLVGHRISDLCTASATYELLTPGPNSENVLPLSPAVKLKLKNSAGGTIIQYFPLLLSREPHKGFMESRPCPSPHLDNHPSTLTFLFYTRFPLPTDSPF</sequence>
<accession>A0AAD5YJV4</accession>
<dbReference type="Proteomes" id="UP001212997">
    <property type="component" value="Unassembled WGS sequence"/>
</dbReference>